<feature type="region of interest" description="Disordered" evidence="1">
    <location>
        <begin position="73"/>
        <end position="129"/>
    </location>
</feature>
<sequence length="129" mass="15311">MKAVEGIDEDGTQKPLTDEIYRQLMPPEKHGRVRMMSRGVTPTTYFGTRGSSSHCSSSIHIEVLENEMAVMRNKTQEREEERQREIDDMNRQAQQKEDDREREINEMKREAQQKDEGRQRELDDMKRQL</sequence>
<protein>
    <submittedName>
        <fullName evidence="2">Uncharacterized protein</fullName>
    </submittedName>
</protein>
<feature type="compositionally biased region" description="Polar residues" evidence="1">
    <location>
        <begin position="40"/>
        <end position="50"/>
    </location>
</feature>
<keyword evidence="3" id="KW-1185">Reference proteome</keyword>
<reference evidence="2 3" key="1">
    <citation type="submission" date="2020-06" db="EMBL/GenBank/DDBJ databases">
        <title>Transcriptomic and genomic resources for Thalictrum thalictroides and T. hernandezii: Facilitating candidate gene discovery in an emerging model plant lineage.</title>
        <authorList>
            <person name="Arias T."/>
            <person name="Riano-Pachon D.M."/>
            <person name="Di Stilio V.S."/>
        </authorList>
    </citation>
    <scope>NUCLEOTIDE SEQUENCE [LARGE SCALE GENOMIC DNA]</scope>
    <source>
        <strain evidence="3">cv. WT478/WT964</strain>
        <tissue evidence="2">Leaves</tissue>
    </source>
</reference>
<dbReference type="EMBL" id="JABWDY010020632">
    <property type="protein sequence ID" value="KAF5192986.1"/>
    <property type="molecule type" value="Genomic_DNA"/>
</dbReference>
<dbReference type="OrthoDB" id="1925538at2759"/>
<evidence type="ECO:0000313" key="2">
    <source>
        <dbReference type="EMBL" id="KAF5192986.1"/>
    </source>
</evidence>
<evidence type="ECO:0000256" key="1">
    <source>
        <dbReference type="SAM" id="MobiDB-lite"/>
    </source>
</evidence>
<dbReference type="Proteomes" id="UP000554482">
    <property type="component" value="Unassembled WGS sequence"/>
</dbReference>
<proteinExistence type="predicted"/>
<organism evidence="2 3">
    <name type="scientific">Thalictrum thalictroides</name>
    <name type="common">Rue-anemone</name>
    <name type="synonym">Anemone thalictroides</name>
    <dbReference type="NCBI Taxonomy" id="46969"/>
    <lineage>
        <taxon>Eukaryota</taxon>
        <taxon>Viridiplantae</taxon>
        <taxon>Streptophyta</taxon>
        <taxon>Embryophyta</taxon>
        <taxon>Tracheophyta</taxon>
        <taxon>Spermatophyta</taxon>
        <taxon>Magnoliopsida</taxon>
        <taxon>Ranunculales</taxon>
        <taxon>Ranunculaceae</taxon>
        <taxon>Thalictroideae</taxon>
        <taxon>Thalictrum</taxon>
    </lineage>
</organism>
<evidence type="ECO:0000313" key="3">
    <source>
        <dbReference type="Proteomes" id="UP000554482"/>
    </source>
</evidence>
<comment type="caution">
    <text evidence="2">The sequence shown here is derived from an EMBL/GenBank/DDBJ whole genome shotgun (WGS) entry which is preliminary data.</text>
</comment>
<dbReference type="AlphaFoldDB" id="A0A7J6W6I8"/>
<gene>
    <name evidence="2" type="ORF">FRX31_017427</name>
</gene>
<feature type="region of interest" description="Disordered" evidence="1">
    <location>
        <begin position="26"/>
        <end position="54"/>
    </location>
</feature>
<accession>A0A7J6W6I8</accession>
<name>A0A7J6W6I8_THATH</name>
<feature type="compositionally biased region" description="Basic and acidic residues" evidence="1">
    <location>
        <begin position="74"/>
        <end position="129"/>
    </location>
</feature>